<gene>
    <name evidence="2" type="ORF">QOZ88_14825</name>
</gene>
<reference evidence="3" key="1">
    <citation type="submission" date="2023-05" db="EMBL/GenBank/DDBJ databases">
        <title>Draft genome of Pseudofrankia sp. BMG5.37.</title>
        <authorList>
            <person name="Gtari M."/>
            <person name="Ghodhbane F."/>
            <person name="Sbissi I."/>
        </authorList>
    </citation>
    <scope>NUCLEOTIDE SEQUENCE [LARGE SCALE GENOMIC DNA]</scope>
    <source>
        <strain evidence="3">BMG 814</strain>
    </source>
</reference>
<feature type="region of interest" description="Disordered" evidence="1">
    <location>
        <begin position="1"/>
        <end position="61"/>
    </location>
</feature>
<name>A0ABT9IFP7_9ACTN</name>
<evidence type="ECO:0000256" key="1">
    <source>
        <dbReference type="SAM" id="MobiDB-lite"/>
    </source>
</evidence>
<comment type="caution">
    <text evidence="2">The sequence shown here is derived from an EMBL/GenBank/DDBJ whole genome shotgun (WGS) entry which is preliminary data.</text>
</comment>
<dbReference type="EMBL" id="JASNFN010000018">
    <property type="protein sequence ID" value="MDP5183910.1"/>
    <property type="molecule type" value="Genomic_DNA"/>
</dbReference>
<dbReference type="Proteomes" id="UP001233673">
    <property type="component" value="Unassembled WGS sequence"/>
</dbReference>
<sequence>MAKKATGKSIREKRMEKKAKNDHASQMENLTHGKKSGPPTGQPLLMGRLTGDVPRASRSPVAVSRAVVTCAARRR</sequence>
<organism evidence="2 3">
    <name type="scientific">Blastococcus carthaginiensis</name>
    <dbReference type="NCBI Taxonomy" id="3050034"/>
    <lineage>
        <taxon>Bacteria</taxon>
        <taxon>Bacillati</taxon>
        <taxon>Actinomycetota</taxon>
        <taxon>Actinomycetes</taxon>
        <taxon>Geodermatophilales</taxon>
        <taxon>Geodermatophilaceae</taxon>
        <taxon>Blastococcus</taxon>
    </lineage>
</organism>
<dbReference type="RefSeq" id="WP_306000518.1">
    <property type="nucleotide sequence ID" value="NZ_JASNFN010000018.1"/>
</dbReference>
<keyword evidence="3" id="KW-1185">Reference proteome</keyword>
<evidence type="ECO:0000313" key="2">
    <source>
        <dbReference type="EMBL" id="MDP5183910.1"/>
    </source>
</evidence>
<accession>A0ABT9IFP7</accession>
<feature type="compositionally biased region" description="Basic and acidic residues" evidence="1">
    <location>
        <begin position="9"/>
        <end position="25"/>
    </location>
</feature>
<protein>
    <submittedName>
        <fullName evidence="2">Uncharacterized protein</fullName>
    </submittedName>
</protein>
<evidence type="ECO:0000313" key="3">
    <source>
        <dbReference type="Proteomes" id="UP001233673"/>
    </source>
</evidence>
<proteinExistence type="predicted"/>